<comment type="caution">
    <text evidence="2">The sequence shown here is derived from an EMBL/GenBank/DDBJ whole genome shotgun (WGS) entry which is preliminary data.</text>
</comment>
<evidence type="ECO:0000256" key="1">
    <source>
        <dbReference type="SAM" id="MobiDB-lite"/>
    </source>
</evidence>
<protein>
    <submittedName>
        <fullName evidence="2">Uncharacterized protein</fullName>
    </submittedName>
</protein>
<feature type="region of interest" description="Disordered" evidence="1">
    <location>
        <begin position="76"/>
        <end position="95"/>
    </location>
</feature>
<accession>A0A6A4XFW5</accession>
<organism evidence="2 3">
    <name type="scientific">Amphibalanus amphitrite</name>
    <name type="common">Striped barnacle</name>
    <name type="synonym">Balanus amphitrite</name>
    <dbReference type="NCBI Taxonomy" id="1232801"/>
    <lineage>
        <taxon>Eukaryota</taxon>
        <taxon>Metazoa</taxon>
        <taxon>Ecdysozoa</taxon>
        <taxon>Arthropoda</taxon>
        <taxon>Crustacea</taxon>
        <taxon>Multicrustacea</taxon>
        <taxon>Cirripedia</taxon>
        <taxon>Thoracica</taxon>
        <taxon>Thoracicalcarea</taxon>
        <taxon>Balanomorpha</taxon>
        <taxon>Balanoidea</taxon>
        <taxon>Balanidae</taxon>
        <taxon>Amphibalaninae</taxon>
        <taxon>Amphibalanus</taxon>
    </lineage>
</organism>
<gene>
    <name evidence="2" type="ORF">FJT64_015997</name>
</gene>
<dbReference type="AlphaFoldDB" id="A0A6A4XFW5"/>
<reference evidence="2 3" key="1">
    <citation type="submission" date="2019-07" db="EMBL/GenBank/DDBJ databases">
        <title>Draft genome assembly of a fouling barnacle, Amphibalanus amphitrite (Darwin, 1854): The first reference genome for Thecostraca.</title>
        <authorList>
            <person name="Kim W."/>
        </authorList>
    </citation>
    <scope>NUCLEOTIDE SEQUENCE [LARGE SCALE GENOMIC DNA]</scope>
    <source>
        <strain evidence="2">SNU_AA5</strain>
        <tissue evidence="2">Soma without cirri and trophi</tissue>
    </source>
</reference>
<dbReference type="Proteomes" id="UP000440578">
    <property type="component" value="Unassembled WGS sequence"/>
</dbReference>
<keyword evidence="3" id="KW-1185">Reference proteome</keyword>
<dbReference type="EMBL" id="VIIS01000090">
    <property type="protein sequence ID" value="KAF0313462.1"/>
    <property type="molecule type" value="Genomic_DNA"/>
</dbReference>
<name>A0A6A4XFW5_AMPAM</name>
<sequence length="394" mass="44199">MSSSHDCRGFCIPVAVGRLPQRLSGRTTVLLVALLAGSMLLLHSAGSGHMSSAALGQHYSQIRSAADSQLRSLLGSAGSEPLSAGRETVSSSRETVSAGSEPLSAVYCSQACPCACRPWRRPEDGEPPEPTVSNCGPTADRRGARQNVLAYSFYGTDVKSYLSGVKRNAMRSLEFYPGWTMRVFHDGKANFTEWNKTACEVTCEFPNVDFCDVRQLPGIGDISGHVGSIWRFAVIADESVERFVMRDLDSILTQRERDAVTEWLESNKTFHVMRDHPWHGTEILAGMWGGWNRYNDKYRPLRQKMLETGKLNEAKSWDQSQLKTILWPVLVRTGDVISHDSYLCNKYPFTRPFPTKRANMTEFVGSQYTRIVRTVMKECPLACRPPKHLDWKYC</sequence>
<feature type="region of interest" description="Disordered" evidence="1">
    <location>
        <begin position="120"/>
        <end position="139"/>
    </location>
</feature>
<proteinExistence type="predicted"/>
<dbReference type="OrthoDB" id="204305at2759"/>
<evidence type="ECO:0000313" key="2">
    <source>
        <dbReference type="EMBL" id="KAF0313462.1"/>
    </source>
</evidence>
<evidence type="ECO:0000313" key="3">
    <source>
        <dbReference type="Proteomes" id="UP000440578"/>
    </source>
</evidence>